<sequence>MSPDSALLGWLGAALLLGAGLGWGRQLARAGVTGAALGLMLLGTVLGLALVAGAFLAGHDLPLVLGVTGALAGAVWGLFHQDSD</sequence>
<evidence type="ECO:0000313" key="2">
    <source>
        <dbReference type="EMBL" id="SEJ92724.1"/>
    </source>
</evidence>
<name>A0A1H7CU59_9DEIO</name>
<evidence type="ECO:0000256" key="1">
    <source>
        <dbReference type="SAM" id="Phobius"/>
    </source>
</evidence>
<keyword evidence="1" id="KW-0812">Transmembrane</keyword>
<keyword evidence="1" id="KW-0472">Membrane</keyword>
<reference evidence="3" key="1">
    <citation type="submission" date="2016-10" db="EMBL/GenBank/DDBJ databases">
        <authorList>
            <person name="Varghese N."/>
            <person name="Submissions S."/>
        </authorList>
    </citation>
    <scope>NUCLEOTIDE SEQUENCE [LARGE SCALE GENOMIC DNA]</scope>
    <source>
        <strain evidence="3">CGMCC 1.10218</strain>
    </source>
</reference>
<dbReference type="STRING" id="856736.SAMN04488058_13911"/>
<evidence type="ECO:0000313" key="3">
    <source>
        <dbReference type="Proteomes" id="UP000199223"/>
    </source>
</evidence>
<gene>
    <name evidence="2" type="ORF">SAMN04488058_13911</name>
</gene>
<dbReference type="Proteomes" id="UP000199223">
    <property type="component" value="Unassembled WGS sequence"/>
</dbReference>
<keyword evidence="3" id="KW-1185">Reference proteome</keyword>
<feature type="transmembrane region" description="Helical" evidence="1">
    <location>
        <begin position="63"/>
        <end position="79"/>
    </location>
</feature>
<keyword evidence="1" id="KW-1133">Transmembrane helix</keyword>
<feature type="transmembrane region" description="Helical" evidence="1">
    <location>
        <begin position="34"/>
        <end position="56"/>
    </location>
</feature>
<dbReference type="EMBL" id="FNZA01000039">
    <property type="protein sequence ID" value="SEJ92724.1"/>
    <property type="molecule type" value="Genomic_DNA"/>
</dbReference>
<dbReference type="RefSeq" id="WP_092265848.1">
    <property type="nucleotide sequence ID" value="NZ_FNZA01000039.1"/>
</dbReference>
<dbReference type="AlphaFoldDB" id="A0A1H7CU59"/>
<accession>A0A1H7CU59</accession>
<organism evidence="2 3">
    <name type="scientific">Deinococcus reticulitermitis</name>
    <dbReference type="NCBI Taxonomy" id="856736"/>
    <lineage>
        <taxon>Bacteria</taxon>
        <taxon>Thermotogati</taxon>
        <taxon>Deinococcota</taxon>
        <taxon>Deinococci</taxon>
        <taxon>Deinococcales</taxon>
        <taxon>Deinococcaceae</taxon>
        <taxon>Deinococcus</taxon>
    </lineage>
</organism>
<proteinExistence type="predicted"/>
<protein>
    <submittedName>
        <fullName evidence="2">Uncharacterized protein</fullName>
    </submittedName>
</protein>